<sequence>MIELRDVSLGYDHRAVLNNINLRAVPGEMLGLIGPNASGKSTLLKGITRVINLLSGHIFIDGQDIKNIKREELAQLIATVPQNAVLPEAFTAFEVVLMGRTPHLGLLRYESEKDIAIAWQAMEATHTHLLAERRVGELSGGERQRLFIARALTQQSRVILLDEPTANLDINHQVEILNLVKNLCLKQKLTVITALHDLNLAAQYCDWLVMLNGGRVHAEGVPRDVLTAQNIKQAYGAEVCVFPHPVNKLPTTLITAGE</sequence>
<dbReference type="InterPro" id="IPR017871">
    <property type="entry name" value="ABC_transporter-like_CS"/>
</dbReference>
<evidence type="ECO:0000256" key="4">
    <source>
        <dbReference type="ARBA" id="ARBA00022967"/>
    </source>
</evidence>
<comment type="caution">
    <text evidence="6">The sequence shown here is derived from an EMBL/GenBank/DDBJ whole genome shotgun (WGS) entry which is preliminary data.</text>
</comment>
<dbReference type="InterPro" id="IPR003439">
    <property type="entry name" value="ABC_transporter-like_ATP-bd"/>
</dbReference>
<protein>
    <recommendedName>
        <fullName evidence="5">ABC transporter domain-containing protein</fullName>
    </recommendedName>
</protein>
<name>X1MSB0_9ZZZZ</name>
<dbReference type="SUPFAM" id="SSF52540">
    <property type="entry name" value="P-loop containing nucleoside triphosphate hydrolases"/>
    <property type="match status" value="1"/>
</dbReference>
<dbReference type="EMBL" id="BARV01003605">
    <property type="protein sequence ID" value="GAI09284.1"/>
    <property type="molecule type" value="Genomic_DNA"/>
</dbReference>
<dbReference type="CDD" id="cd03214">
    <property type="entry name" value="ABC_Iron-Siderophores_B12_Hemin"/>
    <property type="match status" value="1"/>
</dbReference>
<evidence type="ECO:0000256" key="3">
    <source>
        <dbReference type="ARBA" id="ARBA00022840"/>
    </source>
</evidence>
<dbReference type="PROSITE" id="PS50893">
    <property type="entry name" value="ABC_TRANSPORTER_2"/>
    <property type="match status" value="1"/>
</dbReference>
<reference evidence="6" key="1">
    <citation type="journal article" date="2014" name="Front. Microbiol.">
        <title>High frequency of phylogenetically diverse reductive dehalogenase-homologous genes in deep subseafloor sedimentary metagenomes.</title>
        <authorList>
            <person name="Kawai M."/>
            <person name="Futagami T."/>
            <person name="Toyoda A."/>
            <person name="Takaki Y."/>
            <person name="Nishi S."/>
            <person name="Hori S."/>
            <person name="Arai W."/>
            <person name="Tsubouchi T."/>
            <person name="Morono Y."/>
            <person name="Uchiyama I."/>
            <person name="Ito T."/>
            <person name="Fujiyama A."/>
            <person name="Inagaki F."/>
            <person name="Takami H."/>
        </authorList>
    </citation>
    <scope>NUCLEOTIDE SEQUENCE</scope>
    <source>
        <strain evidence="6">Expedition CK06-06</strain>
    </source>
</reference>
<evidence type="ECO:0000256" key="2">
    <source>
        <dbReference type="ARBA" id="ARBA00022741"/>
    </source>
</evidence>
<keyword evidence="1" id="KW-0813">Transport</keyword>
<organism evidence="6">
    <name type="scientific">marine sediment metagenome</name>
    <dbReference type="NCBI Taxonomy" id="412755"/>
    <lineage>
        <taxon>unclassified sequences</taxon>
        <taxon>metagenomes</taxon>
        <taxon>ecological metagenomes</taxon>
    </lineage>
</organism>
<dbReference type="FunFam" id="3.40.50.300:FF:000134">
    <property type="entry name" value="Iron-enterobactin ABC transporter ATP-binding protein"/>
    <property type="match status" value="1"/>
</dbReference>
<dbReference type="GO" id="GO:0016887">
    <property type="term" value="F:ATP hydrolysis activity"/>
    <property type="evidence" value="ECO:0007669"/>
    <property type="project" value="InterPro"/>
</dbReference>
<gene>
    <name evidence="6" type="ORF">S06H3_08518</name>
</gene>
<evidence type="ECO:0000313" key="6">
    <source>
        <dbReference type="EMBL" id="GAI09284.1"/>
    </source>
</evidence>
<dbReference type="AlphaFoldDB" id="X1MSB0"/>
<dbReference type="InterPro" id="IPR003593">
    <property type="entry name" value="AAA+_ATPase"/>
</dbReference>
<dbReference type="PANTHER" id="PTHR42794:SF1">
    <property type="entry name" value="HEMIN IMPORT ATP-BINDING PROTEIN HMUV"/>
    <property type="match status" value="1"/>
</dbReference>
<dbReference type="SMART" id="SM00382">
    <property type="entry name" value="AAA"/>
    <property type="match status" value="1"/>
</dbReference>
<evidence type="ECO:0000256" key="1">
    <source>
        <dbReference type="ARBA" id="ARBA00022448"/>
    </source>
</evidence>
<feature type="non-terminal residue" evidence="6">
    <location>
        <position position="258"/>
    </location>
</feature>
<dbReference type="PROSITE" id="PS00211">
    <property type="entry name" value="ABC_TRANSPORTER_1"/>
    <property type="match status" value="1"/>
</dbReference>
<dbReference type="InterPro" id="IPR027417">
    <property type="entry name" value="P-loop_NTPase"/>
</dbReference>
<dbReference type="GO" id="GO:0005524">
    <property type="term" value="F:ATP binding"/>
    <property type="evidence" value="ECO:0007669"/>
    <property type="project" value="UniProtKB-KW"/>
</dbReference>
<keyword evidence="3" id="KW-0067">ATP-binding</keyword>
<dbReference type="PANTHER" id="PTHR42794">
    <property type="entry name" value="HEMIN IMPORT ATP-BINDING PROTEIN HMUV"/>
    <property type="match status" value="1"/>
</dbReference>
<proteinExistence type="predicted"/>
<dbReference type="Pfam" id="PF00005">
    <property type="entry name" value="ABC_tran"/>
    <property type="match status" value="1"/>
</dbReference>
<feature type="domain" description="ABC transporter" evidence="5">
    <location>
        <begin position="2"/>
        <end position="238"/>
    </location>
</feature>
<keyword evidence="4" id="KW-1278">Translocase</keyword>
<evidence type="ECO:0000259" key="5">
    <source>
        <dbReference type="PROSITE" id="PS50893"/>
    </source>
</evidence>
<dbReference type="Gene3D" id="3.40.50.300">
    <property type="entry name" value="P-loop containing nucleotide triphosphate hydrolases"/>
    <property type="match status" value="1"/>
</dbReference>
<accession>X1MSB0</accession>
<keyword evidence="2" id="KW-0547">Nucleotide-binding</keyword>